<dbReference type="PANTHER" id="PTHR12215">
    <property type="entry name" value="PHOSPHOPANTETHEINE TRANSFERASE"/>
    <property type="match status" value="1"/>
</dbReference>
<dbReference type="GO" id="GO:0019878">
    <property type="term" value="P:lysine biosynthetic process via aminoadipic acid"/>
    <property type="evidence" value="ECO:0007669"/>
    <property type="project" value="TreeGrafter"/>
</dbReference>
<dbReference type="PANTHER" id="PTHR12215:SF10">
    <property type="entry name" value="L-AMINOADIPATE-SEMIALDEHYDE DEHYDROGENASE-PHOSPHOPANTETHEINYL TRANSFERASE"/>
    <property type="match status" value="1"/>
</dbReference>
<reference evidence="5 6" key="1">
    <citation type="submission" date="2017-02" db="EMBL/GenBank/DDBJ databases">
        <title>Draft genome sequence of Haemophilus paracuniculus CCUG 43573 type strain.</title>
        <authorList>
            <person name="Engstrom-Jakobsson H."/>
            <person name="Salva-Serra F."/>
            <person name="Thorell K."/>
            <person name="Gonzales-Siles L."/>
            <person name="Karlsson R."/>
            <person name="Boulund F."/>
            <person name="Engstrand L."/>
            <person name="Kristiansson E."/>
            <person name="Moore E."/>
        </authorList>
    </citation>
    <scope>NUCLEOTIDE SEQUENCE [LARGE SCALE GENOMIC DNA]</scope>
    <source>
        <strain evidence="5 6">CCUG 43573</strain>
    </source>
</reference>
<keyword evidence="6" id="KW-1185">Reference proteome</keyword>
<dbReference type="STRING" id="734.B0187_00615"/>
<dbReference type="EMBL" id="MUYA01000001">
    <property type="protein sequence ID" value="OOS00831.1"/>
    <property type="molecule type" value="Genomic_DNA"/>
</dbReference>
<organism evidence="5 6">
    <name type="scientific">Haemophilus paracuniculus</name>
    <dbReference type="NCBI Taxonomy" id="734"/>
    <lineage>
        <taxon>Bacteria</taxon>
        <taxon>Pseudomonadati</taxon>
        <taxon>Pseudomonadota</taxon>
        <taxon>Gammaproteobacteria</taxon>
        <taxon>Pasteurellales</taxon>
        <taxon>Pasteurellaceae</taxon>
        <taxon>Haemophilus</taxon>
    </lineage>
</organism>
<keyword evidence="2 5" id="KW-0808">Transferase</keyword>
<evidence type="ECO:0000256" key="1">
    <source>
        <dbReference type="ARBA" id="ARBA00010990"/>
    </source>
</evidence>
<evidence type="ECO:0000313" key="5">
    <source>
        <dbReference type="EMBL" id="OOS00831.1"/>
    </source>
</evidence>
<dbReference type="SUPFAM" id="SSF56214">
    <property type="entry name" value="4'-phosphopantetheinyl transferase"/>
    <property type="match status" value="2"/>
</dbReference>
<dbReference type="InterPro" id="IPR050559">
    <property type="entry name" value="P-Pant_transferase_sf"/>
</dbReference>
<dbReference type="InterPro" id="IPR055066">
    <property type="entry name" value="AASDHPPT_N"/>
</dbReference>
<dbReference type="GO" id="GO:0005829">
    <property type="term" value="C:cytosol"/>
    <property type="evidence" value="ECO:0007669"/>
    <property type="project" value="TreeGrafter"/>
</dbReference>
<dbReference type="Proteomes" id="UP000190867">
    <property type="component" value="Unassembled WGS sequence"/>
</dbReference>
<evidence type="ECO:0000313" key="6">
    <source>
        <dbReference type="Proteomes" id="UP000190867"/>
    </source>
</evidence>
<protein>
    <submittedName>
        <fullName evidence="5">4'-phosphopantetheinyl transferase</fullName>
    </submittedName>
</protein>
<feature type="domain" description="4'-phosphopantetheinyl transferase N-terminal" evidence="4">
    <location>
        <begin position="65"/>
        <end position="105"/>
    </location>
</feature>
<comment type="caution">
    <text evidence="5">The sequence shown here is derived from an EMBL/GenBank/DDBJ whole genome shotgun (WGS) entry which is preliminary data.</text>
</comment>
<dbReference type="Pfam" id="PF22624">
    <property type="entry name" value="AASDHPPT_N"/>
    <property type="match status" value="1"/>
</dbReference>
<evidence type="ECO:0000256" key="2">
    <source>
        <dbReference type="ARBA" id="ARBA00022679"/>
    </source>
</evidence>
<evidence type="ECO:0000259" key="4">
    <source>
        <dbReference type="Pfam" id="PF22624"/>
    </source>
</evidence>
<evidence type="ECO:0000259" key="3">
    <source>
        <dbReference type="Pfam" id="PF01648"/>
    </source>
</evidence>
<sequence>MGVANENLEKSYPLQGTVEVVFAHNDEPISADFDYPPMPNQLAPHQINKWKSRRMANFLLGQLFQKYQIPLAQLSEIKRTESGRPFIQNPQVDFNISHSGEWVAVIFCWSEQPKKVGIDIEHPLKTRRYQNLIEYYANQTEKDYFLASEKLSQNKLKNDFYLSWCLREAVLKSQGVGIIKLSEVKHFPQQQTIYSDYCPKGYFHFYDNFPFYLGYFYQQGLLQAKLSQWQNHQFNLIENELPLIYQVN</sequence>
<dbReference type="Gene3D" id="3.90.470.20">
    <property type="entry name" value="4'-phosphopantetheinyl transferase domain"/>
    <property type="match status" value="2"/>
</dbReference>
<gene>
    <name evidence="5" type="ORF">B0187_00615</name>
</gene>
<feature type="domain" description="4'-phosphopantetheinyl transferase" evidence="3">
    <location>
        <begin position="116"/>
        <end position="187"/>
    </location>
</feature>
<accession>A0A1T0AVK5</accession>
<dbReference type="GO" id="GO:0008897">
    <property type="term" value="F:holo-[acyl-carrier-protein] synthase activity"/>
    <property type="evidence" value="ECO:0007669"/>
    <property type="project" value="InterPro"/>
</dbReference>
<dbReference type="GO" id="GO:0000287">
    <property type="term" value="F:magnesium ion binding"/>
    <property type="evidence" value="ECO:0007669"/>
    <property type="project" value="InterPro"/>
</dbReference>
<dbReference type="InterPro" id="IPR037143">
    <property type="entry name" value="4-PPantetheinyl_Trfase_dom_sf"/>
</dbReference>
<dbReference type="Pfam" id="PF01648">
    <property type="entry name" value="ACPS"/>
    <property type="match status" value="1"/>
</dbReference>
<name>A0A1T0AVK5_9PAST</name>
<proteinExistence type="inferred from homology"/>
<dbReference type="InterPro" id="IPR008278">
    <property type="entry name" value="4-PPantetheinyl_Trfase_dom"/>
</dbReference>
<comment type="similarity">
    <text evidence="1">Belongs to the P-Pant transferase superfamily. Gsp/Sfp/HetI/AcpT family.</text>
</comment>
<dbReference type="AlphaFoldDB" id="A0A1T0AVK5"/>